<evidence type="ECO:0000256" key="4">
    <source>
        <dbReference type="SAM" id="Coils"/>
    </source>
</evidence>
<accession>A0A1U7LV15</accession>
<gene>
    <name evidence="7" type="ORF">NEOLI_001117</name>
</gene>
<dbReference type="GO" id="GO:0016887">
    <property type="term" value="F:ATP hydrolysis activity"/>
    <property type="evidence" value="ECO:0007669"/>
    <property type="project" value="InterPro"/>
</dbReference>
<dbReference type="AlphaFoldDB" id="A0A1U7LV15"/>
<reference evidence="7 8" key="1">
    <citation type="submission" date="2016-04" db="EMBL/GenBank/DDBJ databases">
        <title>Evolutionary innovation and constraint leading to complex multicellularity in the Ascomycota.</title>
        <authorList>
            <person name="Cisse O."/>
            <person name="Nguyen A."/>
            <person name="Hewitt D.A."/>
            <person name="Jedd G."/>
            <person name="Stajich J.E."/>
        </authorList>
    </citation>
    <scope>NUCLEOTIDE SEQUENCE [LARGE SCALE GENOMIC DNA]</scope>
    <source>
        <strain evidence="7 8">DAH-3</strain>
    </source>
</reference>
<organism evidence="7 8">
    <name type="scientific">Neolecta irregularis (strain DAH-3)</name>
    <dbReference type="NCBI Taxonomy" id="1198029"/>
    <lineage>
        <taxon>Eukaryota</taxon>
        <taxon>Fungi</taxon>
        <taxon>Dikarya</taxon>
        <taxon>Ascomycota</taxon>
        <taxon>Taphrinomycotina</taxon>
        <taxon>Neolectales</taxon>
        <taxon>Neolectaceae</taxon>
        <taxon>Neolecta</taxon>
    </lineage>
</organism>
<evidence type="ECO:0000256" key="2">
    <source>
        <dbReference type="ARBA" id="ARBA00018687"/>
    </source>
</evidence>
<dbReference type="PANTHER" id="PTHR45916:SF1">
    <property type="entry name" value="STRUCTURAL MAINTENANCE OF CHROMOSOMES PROTEIN 5"/>
    <property type="match status" value="1"/>
</dbReference>
<dbReference type="Pfam" id="PF13476">
    <property type="entry name" value="AAA_23"/>
    <property type="match status" value="1"/>
</dbReference>
<dbReference type="PANTHER" id="PTHR45916">
    <property type="entry name" value="STRUCTURAL MAINTENANCE OF CHROMOSOMES PROTEIN 5"/>
    <property type="match status" value="1"/>
</dbReference>
<feature type="compositionally biased region" description="Polar residues" evidence="5">
    <location>
        <begin position="1"/>
        <end position="34"/>
    </location>
</feature>
<name>A0A1U7LV15_NEOID</name>
<dbReference type="GO" id="GO:0003697">
    <property type="term" value="F:single-stranded DNA binding"/>
    <property type="evidence" value="ECO:0007669"/>
    <property type="project" value="TreeGrafter"/>
</dbReference>
<dbReference type="InterPro" id="IPR027417">
    <property type="entry name" value="P-loop_NTPase"/>
</dbReference>
<dbReference type="Gene3D" id="3.40.50.300">
    <property type="entry name" value="P-loop containing nucleotide triphosphate hydrolases"/>
    <property type="match status" value="2"/>
</dbReference>
<proteinExistence type="inferred from homology"/>
<keyword evidence="3 4" id="KW-0175">Coiled coil</keyword>
<evidence type="ECO:0000256" key="3">
    <source>
        <dbReference type="ARBA" id="ARBA00023054"/>
    </source>
</evidence>
<evidence type="ECO:0000259" key="6">
    <source>
        <dbReference type="Pfam" id="PF13476"/>
    </source>
</evidence>
<evidence type="ECO:0000313" key="8">
    <source>
        <dbReference type="Proteomes" id="UP000186594"/>
    </source>
</evidence>
<dbReference type="GO" id="GO:0030915">
    <property type="term" value="C:Smc5-Smc6 complex"/>
    <property type="evidence" value="ECO:0007669"/>
    <property type="project" value="TreeGrafter"/>
</dbReference>
<feature type="region of interest" description="Disordered" evidence="5">
    <location>
        <begin position="1"/>
        <end position="38"/>
    </location>
</feature>
<comment type="similarity">
    <text evidence="1">Belongs to the SMC family. SMC5 subfamily.</text>
</comment>
<evidence type="ECO:0000313" key="7">
    <source>
        <dbReference type="EMBL" id="OLL26458.1"/>
    </source>
</evidence>
<evidence type="ECO:0000256" key="1">
    <source>
        <dbReference type="ARBA" id="ARBA00010171"/>
    </source>
</evidence>
<feature type="coiled-coil region" evidence="4">
    <location>
        <begin position="727"/>
        <end position="764"/>
    </location>
</feature>
<dbReference type="GO" id="GO:0000724">
    <property type="term" value="P:double-strand break repair via homologous recombination"/>
    <property type="evidence" value="ECO:0007669"/>
    <property type="project" value="TreeGrafter"/>
</dbReference>
<feature type="coiled-coil region" evidence="4">
    <location>
        <begin position="671"/>
        <end position="698"/>
    </location>
</feature>
<keyword evidence="8" id="KW-1185">Reference proteome</keyword>
<dbReference type="STRING" id="1198029.A0A1U7LV15"/>
<feature type="coiled-coil region" evidence="4">
    <location>
        <begin position="807"/>
        <end position="834"/>
    </location>
</feature>
<feature type="domain" description="Rad50/SbcC-type AAA" evidence="6">
    <location>
        <begin position="68"/>
        <end position="292"/>
    </location>
</feature>
<dbReference type="SUPFAM" id="SSF52540">
    <property type="entry name" value="P-loop containing nucleoside triphosphate hydrolases"/>
    <property type="match status" value="2"/>
</dbReference>
<feature type="region of interest" description="Disordered" evidence="5">
    <location>
        <begin position="405"/>
        <end position="453"/>
    </location>
</feature>
<sequence>MTTTFGKSSTNIPNTLTQEYSSLEHSQPDSQPSDRLNKRARNNTIVESSANNDNSEEYGEYIQGSIVRVKLKNFVTYDSVDFRPGPNMNMIIGPNGCGKSTIVCAICIGLGWGPQILGRAKKLSEFVKHGAEEASITIELKDFPENLIITRNISRLQEGSSWMIRGKTYLLIETNLTCVDKSAPKKIIDAHMKRLNVQVDNLCQFLPQDRVCEFAQLTPEKLLQETERAAGDSRMLTQHNNLIKLQTELSEISTEVGNSTQRLATLNDRQTELEVEVEKLRERKRLHAIIEELQLQIPLILYNKARSEHQHIKTAYEQSKKELKIAEKKHDPLIKHAKAAKSRKDELQESKAKAAARYNRCKQNLVTALNELKQIKPKYDSLRADIKNEKIQKVRRGENIKRMRNEISNLQRDTAEEPRFDDDQELRSELDRLESDQGMTLSKRRSAKSLQPNKSKLKSFDDFRASRLNYLEKNHRDTRYAVEWFNANKNRFQKPCYLPVALEITLKDPRYADQIEQLFHRQNWNAFTFTCREDYTLFAREVIDGKGFSCHAVEYSNTSAPTLDKQQRPHFTKDALSQMGFQAFAIDLLEGPDDVLNTLCHQLSLHTTPVSLTSLSPSQQDLAVTRFKAFVAGRTWYAVRRSKYGKQQVSTVTRLINKAFVLSSNMVMEGKQAAQENLDRLLKDKAAIEQENEITRLQLDGVLKHLSEAAENRKRIVKEREMRTAAIQKHRRNVIRLENSKKQLEKLLNAPDRTEERIAQLEQKIQEHIINEADLAISLQSKFEQLRESRLEEVLTESDYYYAANDLDIMKRHTQDLETALQVAQNKKQRLGEESKILASQAKKVLTTVHEELSKLTPDVQERVEEAAKESVRKGKSREDIEDLVNIERGKLENVVLSGDNVEHRFEVQQAEIRDLEFKIKTRRDRLNHINEQIQSIKKEWEPRLDTLVAKISERFTAAFHSINCNGEVHIGKRVEYRDWRIEILVKFRETEQLSLLTGQRQSGGERSVSTVFYLMAMQDLAIAPFRVVDEINQGMDPRNERIVHARLVEVACRKNTSQYAHCLLTMPTIRYFLITPKILPDLEYHERMRVLNIFTGELSNGRIISSSEAVRKLRDACPG</sequence>
<dbReference type="GO" id="GO:0005634">
    <property type="term" value="C:nucleus"/>
    <property type="evidence" value="ECO:0007669"/>
    <property type="project" value="TreeGrafter"/>
</dbReference>
<feature type="coiled-coil region" evidence="4">
    <location>
        <begin position="309"/>
        <end position="364"/>
    </location>
</feature>
<evidence type="ECO:0000256" key="5">
    <source>
        <dbReference type="SAM" id="MobiDB-lite"/>
    </source>
</evidence>
<dbReference type="Proteomes" id="UP000186594">
    <property type="component" value="Unassembled WGS sequence"/>
</dbReference>
<dbReference type="OrthoDB" id="10254973at2759"/>
<dbReference type="InterPro" id="IPR038729">
    <property type="entry name" value="Rad50/SbcC_AAA"/>
</dbReference>
<feature type="compositionally biased region" description="Basic and acidic residues" evidence="5">
    <location>
        <begin position="425"/>
        <end position="435"/>
    </location>
</feature>
<protein>
    <recommendedName>
        <fullName evidence="2">Structural maintenance of chromosomes protein 5</fullName>
    </recommendedName>
</protein>
<dbReference type="OMA" id="RFWTSQP"/>
<dbReference type="EMBL" id="LXFE01000181">
    <property type="protein sequence ID" value="OLL26458.1"/>
    <property type="molecule type" value="Genomic_DNA"/>
</dbReference>
<comment type="caution">
    <text evidence="7">The sequence shown here is derived from an EMBL/GenBank/DDBJ whole genome shotgun (WGS) entry which is preliminary data.</text>
</comment>